<sequence>MKIISLGLISSIIFSIVLARNSSNSKSTTGWFPLCRKKTKKNHKTTAEPVKVHEKVDFDPKLPNLKFIDEFDPIILEVYKGRLSELVEPYISETDGTVIDKVTGFLIRENDSSLSGWYIRPYEEDYEDMIKVNYIPLREYYHRKQKNAHKQSGTPPPVYKMSEKQELSTIHEKGSNILHEDKEELDKENENKSEDEDELEAELMALLFPKDREHDKEFKEQIRRLYHAWKKAKEERGGTEVKKMDKMKMKMKTKPKNKIKCWN</sequence>
<evidence type="ECO:0000256" key="2">
    <source>
        <dbReference type="SAM" id="SignalP"/>
    </source>
</evidence>
<accession>A0A1D3L6U4</accession>
<evidence type="ECO:0000313" key="4">
    <source>
        <dbReference type="EMBL" id="SCL82997.1"/>
    </source>
</evidence>
<organism evidence="3 5">
    <name type="scientific">Plasmodium chabaudi adami</name>
    <dbReference type="NCBI Taxonomy" id="5826"/>
    <lineage>
        <taxon>Eukaryota</taxon>
        <taxon>Sar</taxon>
        <taxon>Alveolata</taxon>
        <taxon>Apicomplexa</taxon>
        <taxon>Aconoidasida</taxon>
        <taxon>Haemosporida</taxon>
        <taxon>Plasmodiidae</taxon>
        <taxon>Plasmodium</taxon>
        <taxon>Plasmodium (Vinckeia)</taxon>
    </lineage>
</organism>
<name>A0A1D3L6U4_PLACE</name>
<dbReference type="AlphaFoldDB" id="A0A1D3L6U4"/>
<dbReference type="EMBL" id="FMIO01000014">
    <property type="protein sequence ID" value="SCL82997.1"/>
    <property type="molecule type" value="Genomic_DNA"/>
</dbReference>
<feature type="chain" id="PRO_5014059471" evidence="2">
    <location>
        <begin position="20"/>
        <end position="263"/>
    </location>
</feature>
<feature type="region of interest" description="Disordered" evidence="1">
    <location>
        <begin position="233"/>
        <end position="263"/>
    </location>
</feature>
<feature type="region of interest" description="Disordered" evidence="1">
    <location>
        <begin position="171"/>
        <end position="197"/>
    </location>
</feature>
<dbReference type="Pfam" id="PF07418">
    <property type="entry name" value="PCEMA1"/>
    <property type="match status" value="1"/>
</dbReference>
<dbReference type="EMBL" id="FMIO01000013">
    <property type="protein sequence ID" value="SCL82969.1"/>
    <property type="molecule type" value="Genomic_DNA"/>
</dbReference>
<feature type="compositionally biased region" description="Basic and acidic residues" evidence="1">
    <location>
        <begin position="233"/>
        <end position="248"/>
    </location>
</feature>
<feature type="compositionally biased region" description="Basic residues" evidence="1">
    <location>
        <begin position="249"/>
        <end position="263"/>
    </location>
</feature>
<keyword evidence="2" id="KW-0732">Signal</keyword>
<dbReference type="InterPro" id="IPR010882">
    <property type="entry name" value="PCEMA1"/>
</dbReference>
<reference evidence="3 5" key="1">
    <citation type="submission" date="2016-08" db="EMBL/GenBank/DDBJ databases">
        <authorList>
            <consortium name="Pathogen Informatics"/>
        </authorList>
    </citation>
    <scope>NUCLEOTIDE SEQUENCE [LARGE SCALE GENOMIC DNA]</scope>
    <source>
        <strain evidence="3 5">DK</strain>
    </source>
</reference>
<feature type="signal peptide" evidence="2">
    <location>
        <begin position="1"/>
        <end position="19"/>
    </location>
</feature>
<evidence type="ECO:0000313" key="3">
    <source>
        <dbReference type="EMBL" id="SCL82969.1"/>
    </source>
</evidence>
<proteinExistence type="predicted"/>
<gene>
    <name evidence="3" type="ORF">PCHDK_000491700</name>
    <name evidence="4" type="ORF">PCHDK_000491800</name>
</gene>
<feature type="compositionally biased region" description="Basic and acidic residues" evidence="1">
    <location>
        <begin position="171"/>
        <end position="192"/>
    </location>
</feature>
<evidence type="ECO:0000256" key="1">
    <source>
        <dbReference type="SAM" id="MobiDB-lite"/>
    </source>
</evidence>
<evidence type="ECO:0000313" key="5">
    <source>
        <dbReference type="Proteomes" id="UP000195879"/>
    </source>
</evidence>
<protein>
    <submittedName>
        <fullName evidence="3">Erythrocyte membrane antigen 1</fullName>
    </submittedName>
</protein>
<dbReference type="Proteomes" id="UP000195879">
    <property type="component" value="Unassembled WGS sequence"/>
</dbReference>